<dbReference type="InterPro" id="IPR035906">
    <property type="entry name" value="MetI-like_sf"/>
</dbReference>
<dbReference type="Gene3D" id="1.10.3720.10">
    <property type="entry name" value="MetI-like"/>
    <property type="match status" value="1"/>
</dbReference>
<dbReference type="GO" id="GO:0055085">
    <property type="term" value="P:transmembrane transport"/>
    <property type="evidence" value="ECO:0007669"/>
    <property type="project" value="InterPro"/>
</dbReference>
<evidence type="ECO:0000256" key="8">
    <source>
        <dbReference type="RuleBase" id="RU363032"/>
    </source>
</evidence>
<feature type="transmembrane region" description="Helical" evidence="8">
    <location>
        <begin position="119"/>
        <end position="143"/>
    </location>
</feature>
<keyword evidence="5 8" id="KW-0812">Transmembrane</keyword>
<dbReference type="PANTHER" id="PTHR42929">
    <property type="entry name" value="INNER MEMBRANE ABC TRANSPORTER PERMEASE PROTEIN YDCU-RELATED-RELATED"/>
    <property type="match status" value="1"/>
</dbReference>
<dbReference type="PANTHER" id="PTHR42929:SF1">
    <property type="entry name" value="INNER MEMBRANE ABC TRANSPORTER PERMEASE PROTEIN YDCU-RELATED"/>
    <property type="match status" value="1"/>
</dbReference>
<keyword evidence="6 8" id="KW-1133">Transmembrane helix</keyword>
<dbReference type="RefSeq" id="WP_235512920.1">
    <property type="nucleotide sequence ID" value="NZ_CP013067.1"/>
</dbReference>
<organism evidence="10 11">
    <name type="scientific">Aeromonas schubertii</name>
    <dbReference type="NCBI Taxonomy" id="652"/>
    <lineage>
        <taxon>Bacteria</taxon>
        <taxon>Pseudomonadati</taxon>
        <taxon>Pseudomonadota</taxon>
        <taxon>Gammaproteobacteria</taxon>
        <taxon>Aeromonadales</taxon>
        <taxon>Aeromonadaceae</taxon>
        <taxon>Aeromonas</taxon>
    </lineage>
</organism>
<accession>A0A0S2SL86</accession>
<feature type="transmembrane region" description="Helical" evidence="8">
    <location>
        <begin position="88"/>
        <end position="107"/>
    </location>
</feature>
<sequence>MTSHHDIAVDAATIAPPVTVQVGCPARRWLPYIWLLPFAALFLLFQVAPLVWVLVGSLQTPDGVGLAHYRAIWDSPFYRQSFGNSLKIGLWSSLLGLAIATLGAAALRHSSERVRRVMLAFVTMTGNFSGVPLAFAFIIVLGVNGALTLLLRQWGVIEGFNLYSGSGLILIYTYFQIPLALLLLYPAFDALQDDWRDAAALLGASRARYVWHVALPVLTPALLATFIILLANAVGAYASAYALTTGNFNLVTIRIASLVSGDIFLEPNLAAALAVWLMAVLTLVTALNQWLIRRAQRFKEAAHG</sequence>
<gene>
    <name evidence="10" type="ORF">WL1483_3013</name>
</gene>
<dbReference type="Proteomes" id="UP000058114">
    <property type="component" value="Chromosome"/>
</dbReference>
<dbReference type="PROSITE" id="PS50928">
    <property type="entry name" value="ABC_TM1"/>
    <property type="match status" value="1"/>
</dbReference>
<keyword evidence="3 8" id="KW-0813">Transport</keyword>
<dbReference type="InterPro" id="IPR000515">
    <property type="entry name" value="MetI-like"/>
</dbReference>
<dbReference type="CDD" id="cd06261">
    <property type="entry name" value="TM_PBP2"/>
    <property type="match status" value="1"/>
</dbReference>
<evidence type="ECO:0000256" key="5">
    <source>
        <dbReference type="ARBA" id="ARBA00022692"/>
    </source>
</evidence>
<evidence type="ECO:0000313" key="11">
    <source>
        <dbReference type="Proteomes" id="UP000058114"/>
    </source>
</evidence>
<comment type="subcellular location">
    <subcellularLocation>
        <location evidence="1 8">Cell membrane</location>
        <topology evidence="1 8">Multi-pass membrane protein</topology>
    </subcellularLocation>
</comment>
<dbReference type="AlphaFoldDB" id="A0A0S2SL86"/>
<proteinExistence type="inferred from homology"/>
<evidence type="ECO:0000256" key="3">
    <source>
        <dbReference type="ARBA" id="ARBA00022448"/>
    </source>
</evidence>
<name>A0A0S2SL86_9GAMM</name>
<dbReference type="SUPFAM" id="SSF161098">
    <property type="entry name" value="MetI-like"/>
    <property type="match status" value="1"/>
</dbReference>
<feature type="transmembrane region" description="Helical" evidence="8">
    <location>
        <begin position="209"/>
        <end position="231"/>
    </location>
</feature>
<keyword evidence="7 8" id="KW-0472">Membrane</keyword>
<evidence type="ECO:0000256" key="2">
    <source>
        <dbReference type="ARBA" id="ARBA00007069"/>
    </source>
</evidence>
<evidence type="ECO:0000259" key="9">
    <source>
        <dbReference type="PROSITE" id="PS50928"/>
    </source>
</evidence>
<evidence type="ECO:0000256" key="4">
    <source>
        <dbReference type="ARBA" id="ARBA00022475"/>
    </source>
</evidence>
<dbReference type="Pfam" id="PF00528">
    <property type="entry name" value="BPD_transp_1"/>
    <property type="match status" value="1"/>
</dbReference>
<evidence type="ECO:0000256" key="7">
    <source>
        <dbReference type="ARBA" id="ARBA00023136"/>
    </source>
</evidence>
<evidence type="ECO:0000256" key="6">
    <source>
        <dbReference type="ARBA" id="ARBA00022989"/>
    </source>
</evidence>
<reference evidence="10 11" key="2">
    <citation type="journal article" date="2016" name="Genome Announc.">
        <title>Complete Genome Sequence of the Highly Virulent Aeromonas schubertii Strain WL1483, Isolated from Diseased Snakehead Fish (Channa argus) in China.</title>
        <authorList>
            <person name="Liu L."/>
            <person name="Li N."/>
            <person name="Zhang D."/>
            <person name="Fu X."/>
            <person name="Shi C."/>
            <person name="Lin Q."/>
            <person name="Hao G."/>
        </authorList>
    </citation>
    <scope>NUCLEOTIDE SEQUENCE [LARGE SCALE GENOMIC DNA]</scope>
    <source>
        <strain evidence="10 11">WL1483</strain>
    </source>
</reference>
<dbReference type="KEGG" id="asr:WL1483_3013"/>
<dbReference type="PATRIC" id="fig|652.5.peg.2572"/>
<feature type="domain" description="ABC transmembrane type-1" evidence="9">
    <location>
        <begin position="82"/>
        <end position="288"/>
    </location>
</feature>
<keyword evidence="4" id="KW-1003">Cell membrane</keyword>
<evidence type="ECO:0000256" key="1">
    <source>
        <dbReference type="ARBA" id="ARBA00004651"/>
    </source>
</evidence>
<dbReference type="GO" id="GO:0005886">
    <property type="term" value="C:plasma membrane"/>
    <property type="evidence" value="ECO:0007669"/>
    <property type="project" value="UniProtKB-SubCell"/>
</dbReference>
<dbReference type="EMBL" id="CP013067">
    <property type="protein sequence ID" value="ALP42432.1"/>
    <property type="molecule type" value="Genomic_DNA"/>
</dbReference>
<evidence type="ECO:0000313" key="10">
    <source>
        <dbReference type="EMBL" id="ALP42432.1"/>
    </source>
</evidence>
<reference evidence="11" key="1">
    <citation type="submission" date="2015-10" db="EMBL/GenBank/DDBJ databases">
        <title>Complete Genome Sequence of Aeromonas schubertii strain WL1483.</title>
        <authorList>
            <person name="Liu L."/>
        </authorList>
    </citation>
    <scope>NUCLEOTIDE SEQUENCE [LARGE SCALE GENOMIC DNA]</scope>
    <source>
        <strain evidence="11">WL1483</strain>
    </source>
</reference>
<feature type="transmembrane region" description="Helical" evidence="8">
    <location>
        <begin position="269"/>
        <end position="291"/>
    </location>
</feature>
<comment type="similarity">
    <text evidence="2">Belongs to the binding-protein-dependent transport system permease family. CysTW subfamily.</text>
</comment>
<feature type="transmembrane region" description="Helical" evidence="8">
    <location>
        <begin position="32"/>
        <end position="55"/>
    </location>
</feature>
<protein>
    <submittedName>
        <fullName evidence="10">ABC transporter permease</fullName>
    </submittedName>
</protein>
<feature type="transmembrane region" description="Helical" evidence="8">
    <location>
        <begin position="163"/>
        <end position="188"/>
    </location>
</feature>